<dbReference type="WBParaSite" id="maker-uti_cns_0017422-snap-gene-0.3-mRNA-1">
    <property type="protein sequence ID" value="maker-uti_cns_0017422-snap-gene-0.3-mRNA-1"/>
    <property type="gene ID" value="maker-uti_cns_0017422-snap-gene-0.3"/>
</dbReference>
<sequence length="116" mass="12405">NGSTSPVCPCGQPADTHELPASQLPSRHAWSREGDTVELVNNCFGEMEFSGLGNTAQYFRVSQSTADEALMSVLTGHWGLVKPSLVISVYGTEIDKTAFKSVWQKGLWKAAGGSGM</sequence>
<feature type="region of interest" description="Disordered" evidence="1">
    <location>
        <begin position="1"/>
        <end position="30"/>
    </location>
</feature>
<proteinExistence type="predicted"/>
<dbReference type="WBParaSite" id="maker-uti_cns_0003564-snap-gene-0.5-mRNA-1">
    <property type="protein sequence ID" value="maker-uti_cns_0003564-snap-gene-0.5-mRNA-1"/>
    <property type="gene ID" value="maker-uti_cns_0003564-snap-gene-0.5"/>
</dbReference>
<protein>
    <submittedName>
        <fullName evidence="4 5">LSDAT_euk domain-containing protein</fullName>
    </submittedName>
</protein>
<dbReference type="PANTHER" id="PTHR13800">
    <property type="entry name" value="TRANSIENT RECEPTOR POTENTIAL CATION CHANNEL, SUBFAMILY M, MEMBER 6"/>
    <property type="match status" value="1"/>
</dbReference>
<evidence type="ECO:0000256" key="1">
    <source>
        <dbReference type="SAM" id="MobiDB-lite"/>
    </source>
</evidence>
<accession>A0A1I8GXF8</accession>
<dbReference type="AlphaFoldDB" id="A0A1I8GXF8"/>
<evidence type="ECO:0000259" key="2">
    <source>
        <dbReference type="Pfam" id="PF18139"/>
    </source>
</evidence>
<evidence type="ECO:0000313" key="3">
    <source>
        <dbReference type="Proteomes" id="UP000095280"/>
    </source>
</evidence>
<feature type="domain" description="TRPM SLOG" evidence="2">
    <location>
        <begin position="56"/>
        <end position="112"/>
    </location>
</feature>
<organism evidence="3 4">
    <name type="scientific">Macrostomum lignano</name>
    <dbReference type="NCBI Taxonomy" id="282301"/>
    <lineage>
        <taxon>Eukaryota</taxon>
        <taxon>Metazoa</taxon>
        <taxon>Spiralia</taxon>
        <taxon>Lophotrochozoa</taxon>
        <taxon>Platyhelminthes</taxon>
        <taxon>Rhabditophora</taxon>
        <taxon>Macrostomorpha</taxon>
        <taxon>Macrostomida</taxon>
        <taxon>Macrostomidae</taxon>
        <taxon>Macrostomum</taxon>
    </lineage>
</organism>
<evidence type="ECO:0000313" key="5">
    <source>
        <dbReference type="WBParaSite" id="maker-uti_cns_0003808-snap-gene-0.3-mRNA-1"/>
    </source>
</evidence>
<dbReference type="InterPro" id="IPR050927">
    <property type="entry name" value="TRPM"/>
</dbReference>
<evidence type="ECO:0000313" key="4">
    <source>
        <dbReference type="WBParaSite" id="maker-uti_cns_0003564-snap-gene-0.5-mRNA-1"/>
    </source>
</evidence>
<dbReference type="GO" id="GO:0005886">
    <property type="term" value="C:plasma membrane"/>
    <property type="evidence" value="ECO:0007669"/>
    <property type="project" value="TreeGrafter"/>
</dbReference>
<dbReference type="WBParaSite" id="maker-uti_cns_0003808-snap-gene-0.3-mRNA-1">
    <property type="protein sequence ID" value="maker-uti_cns_0003808-snap-gene-0.3-mRNA-1"/>
    <property type="gene ID" value="maker-uti_cns_0003808-snap-gene-0.3"/>
</dbReference>
<name>A0A1I8GXF8_9PLAT</name>
<dbReference type="InterPro" id="IPR041491">
    <property type="entry name" value="TRPM_SLOG"/>
</dbReference>
<reference evidence="4 5" key="1">
    <citation type="submission" date="2016-11" db="UniProtKB">
        <authorList>
            <consortium name="WormBaseParasite"/>
        </authorList>
    </citation>
    <scope>IDENTIFICATION</scope>
</reference>
<dbReference type="Pfam" id="PF18139">
    <property type="entry name" value="LSDAT_euk"/>
    <property type="match status" value="1"/>
</dbReference>
<dbReference type="Proteomes" id="UP000095280">
    <property type="component" value="Unplaced"/>
</dbReference>
<dbReference type="GO" id="GO:0099604">
    <property type="term" value="F:ligand-gated calcium channel activity"/>
    <property type="evidence" value="ECO:0007669"/>
    <property type="project" value="TreeGrafter"/>
</dbReference>
<dbReference type="PANTHER" id="PTHR13800:SF12">
    <property type="entry name" value="TRANSIENT RECEPTOR POTENTIAL CATION CHANNEL SUBFAMILY M MEMBER-LIKE 2"/>
    <property type="match status" value="1"/>
</dbReference>
<keyword evidence="3" id="KW-1185">Reference proteome</keyword>